<accession>A0A7I7TAQ9</accession>
<dbReference type="KEGG" id="mhev:MHEL_37720"/>
<gene>
    <name evidence="2" type="ORF">MHEL_37720</name>
</gene>
<feature type="region of interest" description="Disordered" evidence="1">
    <location>
        <begin position="1"/>
        <end position="49"/>
    </location>
</feature>
<protein>
    <submittedName>
        <fullName evidence="2">Uncharacterized protein</fullName>
    </submittedName>
</protein>
<evidence type="ECO:0000256" key="1">
    <source>
        <dbReference type="SAM" id="MobiDB-lite"/>
    </source>
</evidence>
<dbReference type="AlphaFoldDB" id="A0A7I7TAQ9"/>
<sequence length="128" mass="14035">MIGTVSYQGGLLQSTSARPLASPPDHPSDAGGRPEEKPPDVETPTVRHALSPNEVCQRQWAREIVDRNGSVEEMVSVAIQRVTERHTENRLLEAQAIINELARTGEHSTMLHTHAGADKIRLLLGKES</sequence>
<evidence type="ECO:0000313" key="2">
    <source>
        <dbReference type="EMBL" id="BBY65529.1"/>
    </source>
</evidence>
<feature type="compositionally biased region" description="Polar residues" evidence="1">
    <location>
        <begin position="1"/>
        <end position="17"/>
    </location>
</feature>
<organism evidence="2 3">
    <name type="scientific">Mycolicibacterium helvum</name>
    <dbReference type="NCBI Taxonomy" id="1534349"/>
    <lineage>
        <taxon>Bacteria</taxon>
        <taxon>Bacillati</taxon>
        <taxon>Actinomycetota</taxon>
        <taxon>Actinomycetes</taxon>
        <taxon>Mycobacteriales</taxon>
        <taxon>Mycobacteriaceae</taxon>
        <taxon>Mycolicibacterium</taxon>
    </lineage>
</organism>
<reference evidence="2 3" key="1">
    <citation type="journal article" date="2019" name="Emerg. Microbes Infect.">
        <title>Comprehensive subspecies identification of 175 nontuberculous mycobacteria species based on 7547 genomic profiles.</title>
        <authorList>
            <person name="Matsumoto Y."/>
            <person name="Kinjo T."/>
            <person name="Motooka D."/>
            <person name="Nabeya D."/>
            <person name="Jung N."/>
            <person name="Uechi K."/>
            <person name="Horii T."/>
            <person name="Iida T."/>
            <person name="Fujita J."/>
            <person name="Nakamura S."/>
        </authorList>
    </citation>
    <scope>NUCLEOTIDE SEQUENCE [LARGE SCALE GENOMIC DNA]</scope>
    <source>
        <strain evidence="2 3">JCM 30396</strain>
    </source>
</reference>
<dbReference type="RefSeq" id="WP_163749596.1">
    <property type="nucleotide sequence ID" value="NZ_AP022596.1"/>
</dbReference>
<feature type="compositionally biased region" description="Basic and acidic residues" evidence="1">
    <location>
        <begin position="26"/>
        <end position="40"/>
    </location>
</feature>
<proteinExistence type="predicted"/>
<dbReference type="EMBL" id="AP022596">
    <property type="protein sequence ID" value="BBY65529.1"/>
    <property type="molecule type" value="Genomic_DNA"/>
</dbReference>
<keyword evidence="3" id="KW-1185">Reference proteome</keyword>
<name>A0A7I7TAQ9_9MYCO</name>
<dbReference type="Proteomes" id="UP000467148">
    <property type="component" value="Chromosome"/>
</dbReference>
<evidence type="ECO:0000313" key="3">
    <source>
        <dbReference type="Proteomes" id="UP000467148"/>
    </source>
</evidence>